<dbReference type="InterPro" id="IPR036010">
    <property type="entry name" value="2Fe-2S_ferredoxin-like_sf"/>
</dbReference>
<dbReference type="InterPro" id="IPR050415">
    <property type="entry name" value="MRET"/>
</dbReference>
<feature type="domain" description="2Fe-2S ferredoxin-type" evidence="10">
    <location>
        <begin position="299"/>
        <end position="390"/>
    </location>
</feature>
<dbReference type="GO" id="GO:0046872">
    <property type="term" value="F:metal ion binding"/>
    <property type="evidence" value="ECO:0007669"/>
    <property type="project" value="UniProtKB-KW"/>
</dbReference>
<evidence type="ECO:0000313" key="13">
    <source>
        <dbReference type="Proteomes" id="UP000235703"/>
    </source>
</evidence>
<dbReference type="InterPro" id="IPR001041">
    <property type="entry name" value="2Fe-2S_ferredoxin-type"/>
</dbReference>
<evidence type="ECO:0000256" key="2">
    <source>
        <dbReference type="ARBA" id="ARBA00022630"/>
    </source>
</evidence>
<evidence type="ECO:0000256" key="5">
    <source>
        <dbReference type="ARBA" id="ARBA00022827"/>
    </source>
</evidence>
<evidence type="ECO:0000256" key="6">
    <source>
        <dbReference type="ARBA" id="ARBA00023002"/>
    </source>
</evidence>
<keyword evidence="5" id="KW-0274">FAD</keyword>
<name>A0A2N6PGP8_9MICO</name>
<dbReference type="InterPro" id="IPR012675">
    <property type="entry name" value="Beta-grasp_dom_sf"/>
</dbReference>
<dbReference type="PANTHER" id="PTHR47354">
    <property type="entry name" value="NADH OXIDOREDUCTASE HCR"/>
    <property type="match status" value="1"/>
</dbReference>
<gene>
    <name evidence="12" type="primary">paaK</name>
    <name evidence="12" type="ORF">CJ198_08490</name>
</gene>
<keyword evidence="2" id="KW-0285">Flavoprotein</keyword>
<dbReference type="Pfam" id="PF00111">
    <property type="entry name" value="Fer2"/>
    <property type="match status" value="1"/>
</dbReference>
<evidence type="ECO:0000256" key="7">
    <source>
        <dbReference type="ARBA" id="ARBA00023004"/>
    </source>
</evidence>
<evidence type="ECO:0000256" key="4">
    <source>
        <dbReference type="ARBA" id="ARBA00022723"/>
    </source>
</evidence>
<dbReference type="RefSeq" id="WP_102162205.1">
    <property type="nucleotide sequence ID" value="NZ_PNFZ01000004.1"/>
</dbReference>
<dbReference type="GO" id="GO:0016491">
    <property type="term" value="F:oxidoreductase activity"/>
    <property type="evidence" value="ECO:0007669"/>
    <property type="project" value="UniProtKB-KW"/>
</dbReference>
<sequence>MTAASDTQTTSPAENPIAPVPETAAPPRQRLRFHDLEVSGIRELTATAVEVSFAVPEELSEEFSYIPGQHIALRTTIDGTEIRRSYSLCAPPDGKTLRIGVKEVADGLFSTHVRNDLSIGDTIAVMNPQGSFTSRLTKTDTGRIVAIAAGSGITPVMSLAASVLRTHPGVHFTLIYGNRTSTDVMFLEDLADLKDAHMGRFDVHHFLSGEGRNAELYSGRIDEDKLKRLLELVIPPETVDEWFLCGPLPLVEMARTTLDAHDVDRSRIHFELFTTGREGEGRAGPRRPRRATTTSGPVRTVTFTLDGRTGKATTPQDNPDTILSTALTTRPDVPYACAGGVCGTCKAKLITGTVDMADNYALEPDELDAGYVLTCQSVPTSDSVEVDYDQ</sequence>
<dbReference type="InterPro" id="IPR039261">
    <property type="entry name" value="FNR_nucleotide-bd"/>
</dbReference>
<feature type="compositionally biased region" description="Polar residues" evidence="9">
    <location>
        <begin position="1"/>
        <end position="13"/>
    </location>
</feature>
<comment type="caution">
    <text evidence="12">The sequence shown here is derived from an EMBL/GenBank/DDBJ whole genome shotgun (WGS) entry which is preliminary data.</text>
</comment>
<feature type="region of interest" description="Disordered" evidence="9">
    <location>
        <begin position="1"/>
        <end position="26"/>
    </location>
</feature>
<keyword evidence="4" id="KW-0479">Metal-binding</keyword>
<dbReference type="PROSITE" id="PS51085">
    <property type="entry name" value="2FE2S_FER_2"/>
    <property type="match status" value="1"/>
</dbReference>
<dbReference type="Pfam" id="PF00970">
    <property type="entry name" value="FAD_binding_6"/>
    <property type="match status" value="1"/>
</dbReference>
<keyword evidence="13" id="KW-1185">Reference proteome</keyword>
<dbReference type="CDD" id="cd00207">
    <property type="entry name" value="fer2"/>
    <property type="match status" value="1"/>
</dbReference>
<organism evidence="12 13">
    <name type="scientific">Brevibacterium luteolum</name>
    <dbReference type="NCBI Taxonomy" id="199591"/>
    <lineage>
        <taxon>Bacteria</taxon>
        <taxon>Bacillati</taxon>
        <taxon>Actinomycetota</taxon>
        <taxon>Actinomycetes</taxon>
        <taxon>Micrococcales</taxon>
        <taxon>Brevibacteriaceae</taxon>
        <taxon>Brevibacterium</taxon>
    </lineage>
</organism>
<dbReference type="NCBIfam" id="TIGR02160">
    <property type="entry name" value="PA_CoA_Oxy5"/>
    <property type="match status" value="1"/>
</dbReference>
<dbReference type="InterPro" id="IPR001433">
    <property type="entry name" value="OxRdtase_FAD/NAD-bd"/>
</dbReference>
<dbReference type="GO" id="GO:0051537">
    <property type="term" value="F:2 iron, 2 sulfur cluster binding"/>
    <property type="evidence" value="ECO:0007669"/>
    <property type="project" value="UniProtKB-KW"/>
</dbReference>
<dbReference type="PRINTS" id="PR00410">
    <property type="entry name" value="PHEHYDRXLASE"/>
</dbReference>
<comment type="cofactor">
    <cofactor evidence="1">
        <name>FAD</name>
        <dbReference type="ChEBI" id="CHEBI:57692"/>
    </cofactor>
</comment>
<dbReference type="Pfam" id="PF00175">
    <property type="entry name" value="NAD_binding_1"/>
    <property type="match status" value="1"/>
</dbReference>
<dbReference type="InterPro" id="IPR008333">
    <property type="entry name" value="Cbr1-like_FAD-bd_dom"/>
</dbReference>
<dbReference type="EMBL" id="PNFZ01000004">
    <property type="protein sequence ID" value="PMB97857.1"/>
    <property type="molecule type" value="Genomic_DNA"/>
</dbReference>
<dbReference type="InterPro" id="IPR017927">
    <property type="entry name" value="FAD-bd_FR_type"/>
</dbReference>
<evidence type="ECO:0000313" key="12">
    <source>
        <dbReference type="EMBL" id="PMB97857.1"/>
    </source>
</evidence>
<dbReference type="InterPro" id="IPR017938">
    <property type="entry name" value="Riboflavin_synthase-like_b-brl"/>
</dbReference>
<evidence type="ECO:0000256" key="3">
    <source>
        <dbReference type="ARBA" id="ARBA00022714"/>
    </source>
</evidence>
<dbReference type="InterPro" id="IPR011884">
    <property type="entry name" value="PaaE"/>
</dbReference>
<reference evidence="12 13" key="1">
    <citation type="submission" date="2017-09" db="EMBL/GenBank/DDBJ databases">
        <title>Bacterial strain isolated from the female urinary microbiota.</title>
        <authorList>
            <person name="Thomas-White K."/>
            <person name="Kumar N."/>
            <person name="Forster S."/>
            <person name="Putonti C."/>
            <person name="Lawley T."/>
            <person name="Wolfe A.J."/>
        </authorList>
    </citation>
    <scope>NUCLEOTIDE SEQUENCE [LARGE SCALE GENOMIC DNA]</scope>
    <source>
        <strain evidence="12 13">UMB0680</strain>
    </source>
</reference>
<dbReference type="SUPFAM" id="SSF63380">
    <property type="entry name" value="Riboflavin synthase domain-like"/>
    <property type="match status" value="1"/>
</dbReference>
<dbReference type="GO" id="GO:0010124">
    <property type="term" value="P:phenylacetate catabolic process"/>
    <property type="evidence" value="ECO:0007669"/>
    <property type="project" value="InterPro"/>
</dbReference>
<dbReference type="PANTHER" id="PTHR47354:SF8">
    <property type="entry name" value="1,2-PHENYLACETYL-COA EPOXIDASE, SUBUNIT E"/>
    <property type="match status" value="1"/>
</dbReference>
<dbReference type="PROSITE" id="PS51384">
    <property type="entry name" value="FAD_FR"/>
    <property type="match status" value="1"/>
</dbReference>
<dbReference type="Gene3D" id="2.40.30.10">
    <property type="entry name" value="Translation factors"/>
    <property type="match status" value="1"/>
</dbReference>
<keyword evidence="6" id="KW-0560">Oxidoreductase</keyword>
<keyword evidence="3" id="KW-0001">2Fe-2S</keyword>
<evidence type="ECO:0000256" key="1">
    <source>
        <dbReference type="ARBA" id="ARBA00001974"/>
    </source>
</evidence>
<evidence type="ECO:0000256" key="9">
    <source>
        <dbReference type="SAM" id="MobiDB-lite"/>
    </source>
</evidence>
<dbReference type="AlphaFoldDB" id="A0A2N6PGP8"/>
<dbReference type="Gene3D" id="3.40.50.80">
    <property type="entry name" value="Nucleotide-binding domain of ferredoxin-NADP reductase (FNR) module"/>
    <property type="match status" value="1"/>
</dbReference>
<keyword evidence="7" id="KW-0408">Iron</keyword>
<proteinExistence type="predicted"/>
<keyword evidence="8" id="KW-0411">Iron-sulfur</keyword>
<dbReference type="CDD" id="cd06214">
    <property type="entry name" value="PA_degradation_oxidoreductase_like"/>
    <property type="match status" value="1"/>
</dbReference>
<protein>
    <submittedName>
        <fullName evidence="12">Phenylacetate-CoA oxygenase/reductase subunit PaaK</fullName>
    </submittedName>
</protein>
<evidence type="ECO:0000256" key="8">
    <source>
        <dbReference type="ARBA" id="ARBA00023014"/>
    </source>
</evidence>
<dbReference type="SUPFAM" id="SSF54292">
    <property type="entry name" value="2Fe-2S ferredoxin-like"/>
    <property type="match status" value="1"/>
</dbReference>
<dbReference type="OrthoDB" id="9796486at2"/>
<dbReference type="Proteomes" id="UP000235703">
    <property type="component" value="Unassembled WGS sequence"/>
</dbReference>
<accession>A0A2N6PGP8</accession>
<dbReference type="InterPro" id="IPR006058">
    <property type="entry name" value="2Fe2S_fd_BS"/>
</dbReference>
<evidence type="ECO:0000259" key="10">
    <source>
        <dbReference type="PROSITE" id="PS51085"/>
    </source>
</evidence>
<dbReference type="GO" id="GO:0050660">
    <property type="term" value="F:flavin adenine dinucleotide binding"/>
    <property type="evidence" value="ECO:0007669"/>
    <property type="project" value="TreeGrafter"/>
</dbReference>
<dbReference type="Gene3D" id="3.10.20.30">
    <property type="match status" value="1"/>
</dbReference>
<feature type="domain" description="FAD-binding FR-type" evidence="11">
    <location>
        <begin position="31"/>
        <end position="135"/>
    </location>
</feature>
<dbReference type="PROSITE" id="PS00197">
    <property type="entry name" value="2FE2S_FER_1"/>
    <property type="match status" value="1"/>
</dbReference>
<dbReference type="SUPFAM" id="SSF52343">
    <property type="entry name" value="Ferredoxin reductase-like, C-terminal NADP-linked domain"/>
    <property type="match status" value="1"/>
</dbReference>
<evidence type="ECO:0000259" key="11">
    <source>
        <dbReference type="PROSITE" id="PS51384"/>
    </source>
</evidence>